<keyword evidence="2" id="KW-1185">Reference proteome</keyword>
<organism evidence="1 2">
    <name type="scientific">Leucobacter exalbidus</name>
    <dbReference type="NCBI Taxonomy" id="662960"/>
    <lineage>
        <taxon>Bacteria</taxon>
        <taxon>Bacillati</taxon>
        <taxon>Actinomycetota</taxon>
        <taxon>Actinomycetes</taxon>
        <taxon>Micrococcales</taxon>
        <taxon>Microbacteriaceae</taxon>
        <taxon>Leucobacter</taxon>
    </lineage>
</organism>
<dbReference type="InterPro" id="IPR021408">
    <property type="entry name" value="DUF3046"/>
</dbReference>
<dbReference type="Pfam" id="PF11248">
    <property type="entry name" value="DUF3046"/>
    <property type="match status" value="1"/>
</dbReference>
<comment type="caution">
    <text evidence="1">The sequence shown here is derived from an EMBL/GenBank/DDBJ whole genome shotgun (WGS) entry which is preliminary data.</text>
</comment>
<dbReference type="EMBL" id="JAFIDA010000001">
    <property type="protein sequence ID" value="MBP1327547.1"/>
    <property type="molecule type" value="Genomic_DNA"/>
</dbReference>
<dbReference type="AlphaFoldDB" id="A0A940PP45"/>
<dbReference type="Proteomes" id="UP000675163">
    <property type="component" value="Unassembled WGS sequence"/>
</dbReference>
<name>A0A940PP45_9MICO</name>
<dbReference type="RefSeq" id="WP_209706464.1">
    <property type="nucleotide sequence ID" value="NZ_JAFIDA010000001.1"/>
</dbReference>
<gene>
    <name evidence="1" type="ORF">JOF28_002779</name>
</gene>
<protein>
    <recommendedName>
        <fullName evidence="3">DUF3046 domain-containing protein</fullName>
    </recommendedName>
</protein>
<proteinExistence type="predicted"/>
<evidence type="ECO:0000313" key="1">
    <source>
        <dbReference type="EMBL" id="MBP1327547.1"/>
    </source>
</evidence>
<sequence>MRISEFHRACAAEFGEDYAAVLLRDHWLRDLGGTAQECLDTGVEPRAVWAALCDELDVPMSHRHGRGLRDVRR</sequence>
<reference evidence="1" key="1">
    <citation type="submission" date="2021-02" db="EMBL/GenBank/DDBJ databases">
        <title>Sequencing the genomes of 1000 actinobacteria strains.</title>
        <authorList>
            <person name="Klenk H.-P."/>
        </authorList>
    </citation>
    <scope>NUCLEOTIDE SEQUENCE</scope>
    <source>
        <strain evidence="1">DSM 22850</strain>
    </source>
</reference>
<evidence type="ECO:0008006" key="3">
    <source>
        <dbReference type="Google" id="ProtNLM"/>
    </source>
</evidence>
<evidence type="ECO:0000313" key="2">
    <source>
        <dbReference type="Proteomes" id="UP000675163"/>
    </source>
</evidence>
<accession>A0A940PP45</accession>